<dbReference type="NCBIfam" id="NF033547">
    <property type="entry name" value="transpos_IS1595"/>
    <property type="match status" value="1"/>
</dbReference>
<proteinExistence type="predicted"/>
<dbReference type="InterPro" id="IPR024442">
    <property type="entry name" value="Transposase_Zn_ribbon"/>
</dbReference>
<dbReference type="Pfam" id="PF12760">
    <property type="entry name" value="Zn_ribbon_IS1595"/>
    <property type="match status" value="1"/>
</dbReference>
<comment type="caution">
    <text evidence="2">The sequence shown here is derived from an EMBL/GenBank/DDBJ whole genome shotgun (WGS) entry which is preliminary data.</text>
</comment>
<name>A0AAW5JV91_9FIRM</name>
<dbReference type="AlphaFoldDB" id="A0AAW5JV91"/>
<dbReference type="RefSeq" id="WP_256304388.1">
    <property type="nucleotide sequence ID" value="NZ_JANFYS010000024.1"/>
</dbReference>
<accession>A0AAW5JV91</accession>
<evidence type="ECO:0000259" key="1">
    <source>
        <dbReference type="SMART" id="SM01126"/>
    </source>
</evidence>
<reference evidence="2" key="1">
    <citation type="submission" date="2022-06" db="EMBL/GenBank/DDBJ databases">
        <title>Isolation of gut microbiota from human fecal samples.</title>
        <authorList>
            <person name="Pamer E.G."/>
            <person name="Barat B."/>
            <person name="Waligurski E."/>
            <person name="Medina S."/>
            <person name="Paddock L."/>
            <person name="Mostad J."/>
        </authorList>
    </citation>
    <scope>NUCLEOTIDE SEQUENCE</scope>
    <source>
        <strain evidence="2">DFI.9.91</strain>
    </source>
</reference>
<evidence type="ECO:0000313" key="2">
    <source>
        <dbReference type="EMBL" id="MCQ4771125.1"/>
    </source>
</evidence>
<dbReference type="InterPro" id="IPR024445">
    <property type="entry name" value="Tnp_ISXO2-like"/>
</dbReference>
<evidence type="ECO:0000313" key="3">
    <source>
        <dbReference type="Proteomes" id="UP001204562"/>
    </source>
</evidence>
<gene>
    <name evidence="2" type="ORF">NE579_11725</name>
</gene>
<feature type="domain" description="ISXO2-like transposase" evidence="1">
    <location>
        <begin position="130"/>
        <end position="268"/>
    </location>
</feature>
<dbReference type="SMART" id="SM01126">
    <property type="entry name" value="DDE_Tnp_IS1595"/>
    <property type="match status" value="1"/>
</dbReference>
<protein>
    <submittedName>
        <fullName evidence="2">IS1595 family transposase</fullName>
    </submittedName>
</protein>
<organism evidence="2 3">
    <name type="scientific">Intestinimonas massiliensis</name>
    <name type="common">ex Afouda et al. 2020</name>
    <dbReference type="NCBI Taxonomy" id="1673721"/>
    <lineage>
        <taxon>Bacteria</taxon>
        <taxon>Bacillati</taxon>
        <taxon>Bacillota</taxon>
        <taxon>Clostridia</taxon>
        <taxon>Eubacteriales</taxon>
        <taxon>Intestinimonas</taxon>
    </lineage>
</organism>
<sequence>MAQQRGMRFDKFRQRFQTNESCREYLYQLRWPRGFVCPRCGAAGGYPIKGRSEYSCKHCHKQTSVTAGTVMHRTHLPPTVWFWAMYLVARDKRGISATQLSRELEIAYSSAWYLLQRLRSAMGKRDQKYILSGTIELDDAYFGTPSVGGKRGRGTDKTSALVAVSKNKDGHPQFLKLKVSGLAADEVKRFAECSLEPSSNVNTDALQSFQTALKDFEHHFEVFEKGNGDLRWVHTLISNVKSFVLGTYHGLGKKHLQAYFDEFAFRFNRRFWQDQLFSRLACAVMDSHILGYVDLTR</sequence>
<dbReference type="Pfam" id="PF12762">
    <property type="entry name" value="DDE_Tnp_IS1595"/>
    <property type="match status" value="1"/>
</dbReference>
<dbReference type="Proteomes" id="UP001204562">
    <property type="component" value="Unassembled WGS sequence"/>
</dbReference>
<dbReference type="EMBL" id="JANFYS010000024">
    <property type="protein sequence ID" value="MCQ4771125.1"/>
    <property type="molecule type" value="Genomic_DNA"/>
</dbReference>